<comment type="caution">
    <text evidence="1">The sequence shown here is derived from an EMBL/GenBank/DDBJ whole genome shotgun (WGS) entry which is preliminary data.</text>
</comment>
<name>A0A0F9JL57_9ZZZZ</name>
<dbReference type="AlphaFoldDB" id="A0A0F9JL57"/>
<dbReference type="EMBL" id="LAZR01017612">
    <property type="protein sequence ID" value="KKL99692.1"/>
    <property type="molecule type" value="Genomic_DNA"/>
</dbReference>
<organism evidence="1">
    <name type="scientific">marine sediment metagenome</name>
    <dbReference type="NCBI Taxonomy" id="412755"/>
    <lineage>
        <taxon>unclassified sequences</taxon>
        <taxon>metagenomes</taxon>
        <taxon>ecological metagenomes</taxon>
    </lineage>
</organism>
<reference evidence="1" key="1">
    <citation type="journal article" date="2015" name="Nature">
        <title>Complex archaea that bridge the gap between prokaryotes and eukaryotes.</title>
        <authorList>
            <person name="Spang A."/>
            <person name="Saw J.H."/>
            <person name="Jorgensen S.L."/>
            <person name="Zaremba-Niedzwiedzka K."/>
            <person name="Martijn J."/>
            <person name="Lind A.E."/>
            <person name="van Eijk R."/>
            <person name="Schleper C."/>
            <person name="Guy L."/>
            <person name="Ettema T.J."/>
        </authorList>
    </citation>
    <scope>NUCLEOTIDE SEQUENCE</scope>
</reference>
<protein>
    <submittedName>
        <fullName evidence="1">Uncharacterized protein</fullName>
    </submittedName>
</protein>
<proteinExistence type="predicted"/>
<sequence length="48" mass="5094">MKDLRTTIIGLSAGLVQVVKVAFPKYESAADLIFAGLIGLLGWNSSQT</sequence>
<evidence type="ECO:0000313" key="1">
    <source>
        <dbReference type="EMBL" id="KKL99692.1"/>
    </source>
</evidence>
<accession>A0A0F9JL57</accession>
<gene>
    <name evidence="1" type="ORF">LCGC14_1811850</name>
</gene>